<reference evidence="8" key="1">
    <citation type="submission" date="2011-10" db="EMBL/GenBank/DDBJ databases">
        <authorList>
            <consortium name="Soft-shell Turtle Genome Consortium"/>
        </authorList>
    </citation>
    <scope>NUCLEOTIDE SEQUENCE [LARGE SCALE GENOMIC DNA]</scope>
    <source>
        <strain evidence="8">Daiwa-1</strain>
    </source>
</reference>
<dbReference type="eggNOG" id="ENOG502S16D">
    <property type="taxonomic scope" value="Eukaryota"/>
</dbReference>
<sequence>MYSISFQVAAGPWAQICAGNPKNAIRGCDRWGCGRYNAPRPPRLHKGVDVKCTDGSEVYAPFSGVIKQATPYPRGKNTAINNGLKIEGSGYCALMFYFKPYKYNGRVTKGQRIGRMLRMQSVYPGMTSHVHVQLCNLSDPTRNL</sequence>
<organism evidence="7 8">
    <name type="scientific">Pelodiscus sinensis</name>
    <name type="common">Chinese softshell turtle</name>
    <name type="synonym">Trionyx sinensis</name>
    <dbReference type="NCBI Taxonomy" id="13735"/>
    <lineage>
        <taxon>Eukaryota</taxon>
        <taxon>Metazoa</taxon>
        <taxon>Chordata</taxon>
        <taxon>Craniata</taxon>
        <taxon>Vertebrata</taxon>
        <taxon>Euteleostomi</taxon>
        <taxon>Archelosauria</taxon>
        <taxon>Testudinata</taxon>
        <taxon>Testudines</taxon>
        <taxon>Cryptodira</taxon>
        <taxon>Trionychia</taxon>
        <taxon>Trionychidae</taxon>
        <taxon>Pelodiscus</taxon>
    </lineage>
</organism>
<dbReference type="EMBL" id="AGCU01039586">
    <property type="status" value="NOT_ANNOTATED_CDS"/>
    <property type="molecule type" value="Genomic_DNA"/>
</dbReference>
<protein>
    <recommendedName>
        <fullName evidence="6">M23ase beta-sheet core domain-containing protein</fullName>
    </recommendedName>
</protein>
<evidence type="ECO:0000256" key="4">
    <source>
        <dbReference type="ARBA" id="ARBA00023157"/>
    </source>
</evidence>
<accession>K7F890</accession>
<dbReference type="Gene3D" id="2.70.70.10">
    <property type="entry name" value="Glucose Permease (Domain IIA)"/>
    <property type="match status" value="1"/>
</dbReference>
<evidence type="ECO:0000259" key="6">
    <source>
        <dbReference type="Pfam" id="PF01551"/>
    </source>
</evidence>
<dbReference type="AlphaFoldDB" id="K7F890"/>
<evidence type="ECO:0000313" key="7">
    <source>
        <dbReference type="Ensembl" id="ENSPSIP00000004250.1"/>
    </source>
</evidence>
<reference evidence="8" key="2">
    <citation type="journal article" date="2013" name="Nat. Genet.">
        <title>The draft genomes of soft-shell turtle and green sea turtle yield insights into the development and evolution of the turtle-specific body plan.</title>
        <authorList>
            <person name="Wang Z."/>
            <person name="Pascual-Anaya J."/>
            <person name="Zadissa A."/>
            <person name="Li W."/>
            <person name="Niimura Y."/>
            <person name="Huang Z."/>
            <person name="Li C."/>
            <person name="White S."/>
            <person name="Xiong Z."/>
            <person name="Fang D."/>
            <person name="Wang B."/>
            <person name="Ming Y."/>
            <person name="Chen Y."/>
            <person name="Zheng Y."/>
            <person name="Kuraku S."/>
            <person name="Pignatelli M."/>
            <person name="Herrero J."/>
            <person name="Beal K."/>
            <person name="Nozawa M."/>
            <person name="Li Q."/>
            <person name="Wang J."/>
            <person name="Zhang H."/>
            <person name="Yu L."/>
            <person name="Shigenobu S."/>
            <person name="Wang J."/>
            <person name="Liu J."/>
            <person name="Flicek P."/>
            <person name="Searle S."/>
            <person name="Wang J."/>
            <person name="Kuratani S."/>
            <person name="Yin Y."/>
            <person name="Aken B."/>
            <person name="Zhang G."/>
            <person name="Irie N."/>
        </authorList>
    </citation>
    <scope>NUCLEOTIDE SEQUENCE [LARGE SCALE GENOMIC DNA]</scope>
    <source>
        <strain evidence="8">Daiwa-1</strain>
    </source>
</reference>
<evidence type="ECO:0000313" key="8">
    <source>
        <dbReference type="Proteomes" id="UP000007267"/>
    </source>
</evidence>
<proteinExistence type="inferred from homology"/>
<keyword evidence="4" id="KW-1015">Disulfide bond</keyword>
<feature type="domain" description="M23ase beta-sheet core" evidence="6">
    <location>
        <begin position="44"/>
        <end position="135"/>
    </location>
</feature>
<dbReference type="Proteomes" id="UP000007267">
    <property type="component" value="Unassembled WGS sequence"/>
</dbReference>
<dbReference type="PANTHER" id="PTHR11329">
    <property type="entry name" value="LEUKOCYTE CELL-DERIVED CHEMOTAXIN 2"/>
    <property type="match status" value="1"/>
</dbReference>
<name>K7F890_PELSI</name>
<dbReference type="OMA" id="MCDSHGC"/>
<reference evidence="7" key="4">
    <citation type="submission" date="2025-09" db="UniProtKB">
        <authorList>
            <consortium name="Ensembl"/>
        </authorList>
    </citation>
    <scope>IDENTIFICATION</scope>
</reference>
<evidence type="ECO:0000256" key="2">
    <source>
        <dbReference type="ARBA" id="ARBA00022729"/>
    </source>
</evidence>
<dbReference type="Pfam" id="PF01551">
    <property type="entry name" value="Peptidase_M23"/>
    <property type="match status" value="1"/>
</dbReference>
<comment type="similarity">
    <text evidence="5">Belongs to the LECT2/MIM-1 family.</text>
</comment>
<dbReference type="Ensembl" id="ENSPSIT00000004273.1">
    <property type="protein sequence ID" value="ENSPSIP00000004250.1"/>
    <property type="gene ID" value="ENSPSIG00000004007.1"/>
</dbReference>
<evidence type="ECO:0000256" key="5">
    <source>
        <dbReference type="ARBA" id="ARBA00024361"/>
    </source>
</evidence>
<dbReference type="PANTHER" id="PTHR11329:SF0">
    <property type="entry name" value="LEUKOCYTE CELL-DERIVED CHEMOTAXIN-2"/>
    <property type="match status" value="1"/>
</dbReference>
<dbReference type="GeneTree" id="ENSGT00390000015484"/>
<keyword evidence="1" id="KW-0479">Metal-binding</keyword>
<dbReference type="SUPFAM" id="SSF51261">
    <property type="entry name" value="Duplicated hybrid motif"/>
    <property type="match status" value="1"/>
</dbReference>
<dbReference type="HOGENOM" id="CLU_144880_0_0_1"/>
<evidence type="ECO:0000256" key="3">
    <source>
        <dbReference type="ARBA" id="ARBA00022833"/>
    </source>
</evidence>
<keyword evidence="8" id="KW-1185">Reference proteome</keyword>
<dbReference type="InterPro" id="IPR008663">
    <property type="entry name" value="LECT2"/>
</dbReference>
<dbReference type="GO" id="GO:0046872">
    <property type="term" value="F:metal ion binding"/>
    <property type="evidence" value="ECO:0007669"/>
    <property type="project" value="UniProtKB-KW"/>
</dbReference>
<dbReference type="InterPro" id="IPR011055">
    <property type="entry name" value="Dup_hybrid_motif"/>
</dbReference>
<evidence type="ECO:0000256" key="1">
    <source>
        <dbReference type="ARBA" id="ARBA00022723"/>
    </source>
</evidence>
<dbReference type="CDD" id="cd12797">
    <property type="entry name" value="M23_peptidase"/>
    <property type="match status" value="1"/>
</dbReference>
<dbReference type="STRING" id="13735.ENSPSIP00000004250"/>
<dbReference type="InterPro" id="IPR016047">
    <property type="entry name" value="M23ase_b-sheet_dom"/>
</dbReference>
<keyword evidence="2" id="KW-0732">Signal</keyword>
<reference evidence="7" key="3">
    <citation type="submission" date="2025-08" db="UniProtKB">
        <authorList>
            <consortium name="Ensembl"/>
        </authorList>
    </citation>
    <scope>IDENTIFICATION</scope>
</reference>
<keyword evidence="3" id="KW-0862">Zinc</keyword>